<dbReference type="InterPro" id="IPR005227">
    <property type="entry name" value="YqgF"/>
</dbReference>
<comment type="function">
    <text evidence="5">Could be a nuclease involved in processing of the 5'-end of pre-16S rRNA.</text>
</comment>
<protein>
    <recommendedName>
        <fullName evidence="5">Putative pre-16S rRNA nuclease</fullName>
        <ecNumber evidence="5">3.1.-.-</ecNumber>
    </recommendedName>
</protein>
<evidence type="ECO:0000256" key="2">
    <source>
        <dbReference type="ARBA" id="ARBA00022517"/>
    </source>
</evidence>
<keyword evidence="1 5" id="KW-0963">Cytoplasm</keyword>
<dbReference type="PANTHER" id="PTHR33317">
    <property type="entry name" value="POLYNUCLEOTIDYL TRANSFERASE, RIBONUCLEASE H-LIKE SUPERFAMILY PROTEIN"/>
    <property type="match status" value="1"/>
</dbReference>
<dbReference type="InterPro" id="IPR012337">
    <property type="entry name" value="RNaseH-like_sf"/>
</dbReference>
<dbReference type="EC" id="3.1.-.-" evidence="5"/>
<dbReference type="Gene3D" id="3.30.420.140">
    <property type="entry name" value="YqgF/RNase H-like domain"/>
    <property type="match status" value="1"/>
</dbReference>
<dbReference type="EMBL" id="CP115156">
    <property type="protein sequence ID" value="WBL31397.1"/>
    <property type="molecule type" value="Genomic_DNA"/>
</dbReference>
<dbReference type="InterPro" id="IPR037027">
    <property type="entry name" value="YqgF/RNaseH-like_dom_sf"/>
</dbReference>
<keyword evidence="2 5" id="KW-0690">Ribosome biogenesis</keyword>
<proteinExistence type="inferred from homology"/>
<dbReference type="SUPFAM" id="SSF53098">
    <property type="entry name" value="Ribonuclease H-like"/>
    <property type="match status" value="1"/>
</dbReference>
<dbReference type="Proteomes" id="UP001210120">
    <property type="component" value="Chromosome"/>
</dbReference>
<name>A0ABY7M102_9MOLU</name>
<reference evidence="7" key="1">
    <citation type="submission" date="2022-12" db="EMBL/GenBank/DDBJ databases">
        <title>Genomic Characterization of Candidatus Phytoplasma sacchari in China.</title>
        <authorList>
            <person name="Zhang R.-Y."/>
        </authorList>
    </citation>
    <scope>NUCLEOTIDE SEQUENCE [LARGE SCALE GENOMIC DNA]</scope>
    <source>
        <strain evidence="7">SCWL1</strain>
    </source>
</reference>
<evidence type="ECO:0000313" key="7">
    <source>
        <dbReference type="EMBL" id="WBL31397.1"/>
    </source>
</evidence>
<evidence type="ECO:0000313" key="8">
    <source>
        <dbReference type="Proteomes" id="UP001210120"/>
    </source>
</evidence>
<evidence type="ECO:0000256" key="3">
    <source>
        <dbReference type="ARBA" id="ARBA00022722"/>
    </source>
</evidence>
<keyword evidence="8" id="KW-1185">Reference proteome</keyword>
<dbReference type="InterPro" id="IPR006641">
    <property type="entry name" value="YqgF/RNaseH-like_dom"/>
</dbReference>
<keyword evidence="4 5" id="KW-0378">Hydrolase</keyword>
<dbReference type="SMART" id="SM00732">
    <property type="entry name" value="YqgFc"/>
    <property type="match status" value="1"/>
</dbReference>
<dbReference type="Pfam" id="PF03652">
    <property type="entry name" value="RuvX"/>
    <property type="match status" value="1"/>
</dbReference>
<accession>A0ABY7M102</accession>
<dbReference type="CDD" id="cd16964">
    <property type="entry name" value="YqgF"/>
    <property type="match status" value="1"/>
</dbReference>
<feature type="domain" description="YqgF/RNase H-like" evidence="6">
    <location>
        <begin position="5"/>
        <end position="107"/>
    </location>
</feature>
<dbReference type="PANTHER" id="PTHR33317:SF4">
    <property type="entry name" value="POLYNUCLEOTIDYL TRANSFERASE, RIBONUCLEASE H-LIKE SUPERFAMILY PROTEIN"/>
    <property type="match status" value="1"/>
</dbReference>
<dbReference type="HAMAP" id="MF_00651">
    <property type="entry name" value="Nuclease_YqgF"/>
    <property type="match status" value="1"/>
</dbReference>
<evidence type="ECO:0000256" key="5">
    <source>
        <dbReference type="HAMAP-Rule" id="MF_00651"/>
    </source>
</evidence>
<organism evidence="7 8">
    <name type="scientific">Candidatus Phytoplasma sacchari</name>
    <dbReference type="NCBI Taxonomy" id="2609813"/>
    <lineage>
        <taxon>Bacteria</taxon>
        <taxon>Bacillati</taxon>
        <taxon>Mycoplasmatota</taxon>
        <taxon>Mollicutes</taxon>
        <taxon>Acholeplasmatales</taxon>
        <taxon>Acholeplasmataceae</taxon>
        <taxon>Candidatus Phytoplasma</taxon>
        <taxon>16SrXI (Rice yellow dwarf group)</taxon>
    </lineage>
</organism>
<evidence type="ECO:0000256" key="1">
    <source>
        <dbReference type="ARBA" id="ARBA00022490"/>
    </source>
</evidence>
<gene>
    <name evidence="7" type="primary">ruvX</name>
    <name evidence="7" type="ORF">O7R10_02220</name>
</gene>
<comment type="similarity">
    <text evidence="5">Belongs to the YqgF HJR family.</text>
</comment>
<evidence type="ECO:0000256" key="4">
    <source>
        <dbReference type="ARBA" id="ARBA00022801"/>
    </source>
</evidence>
<comment type="subcellular location">
    <subcellularLocation>
        <location evidence="5">Cytoplasm</location>
    </subcellularLocation>
</comment>
<keyword evidence="3 5" id="KW-0540">Nuclease</keyword>
<dbReference type="NCBIfam" id="TIGR00250">
    <property type="entry name" value="RNAse_H_YqgF"/>
    <property type="match status" value="1"/>
</dbReference>
<evidence type="ECO:0000259" key="6">
    <source>
        <dbReference type="SMART" id="SM00732"/>
    </source>
</evidence>
<sequence length="145" mass="16757">MNKKGVFLGLDLGEKTLGVAISEFGIIAYNLKTIYFAAHKYEELLKPLKKIIDDFGVKIIVLGCPKHMNNDFGIKARISLDFKKKIVFLFDFIKVILWDERLSTRQALQVLKKNKNKKRMKLKDEISAVIILQSFLNYCQNNYLA</sequence>